<keyword evidence="13" id="KW-1185">Reference proteome</keyword>
<dbReference type="Gene3D" id="3.40.50.2300">
    <property type="match status" value="1"/>
</dbReference>
<evidence type="ECO:0000313" key="12">
    <source>
        <dbReference type="EMBL" id="RXS74341.1"/>
    </source>
</evidence>
<evidence type="ECO:0000256" key="5">
    <source>
        <dbReference type="ARBA" id="ARBA00022679"/>
    </source>
</evidence>
<dbReference type="CDD" id="cd17546">
    <property type="entry name" value="REC_hyHK_CKI1_RcsC-like"/>
    <property type="match status" value="1"/>
</dbReference>
<evidence type="ECO:0000256" key="8">
    <source>
        <dbReference type="ARBA" id="ARBA00024867"/>
    </source>
</evidence>
<keyword evidence="5" id="KW-0808">Transferase</keyword>
<dbReference type="SMART" id="SM00387">
    <property type="entry name" value="HATPase_c"/>
    <property type="match status" value="1"/>
</dbReference>
<evidence type="ECO:0000256" key="1">
    <source>
        <dbReference type="ARBA" id="ARBA00000085"/>
    </source>
</evidence>
<dbReference type="InterPro" id="IPR036097">
    <property type="entry name" value="HisK_dim/P_sf"/>
</dbReference>
<feature type="modified residue" description="4-aspartylphosphate" evidence="9">
    <location>
        <position position="775"/>
    </location>
</feature>
<dbReference type="InterPro" id="IPR001789">
    <property type="entry name" value="Sig_transdc_resp-reg_receiver"/>
</dbReference>
<sequence length="845" mass="95898">MRTLEQENQILKTELAAERFMIDQITKLNSSEIITDGIQEMLGALGAYVHADRSYVFEITDNYITTNTYEWCAPGVIPQIDNLKGITFDEMPHWIEIFLKGETILIDHLEDVRISMPQEYELLKMQNIRTLIAFPISLHDHLIGFVGLDNPEMSRSRLIERMLYLLGQHVGIAIDDYKKERIRLEMAAAKSRQEYKRDMENILGGAQIGIWSIEMEHGKAPRMYADRTMCELLGVHPSISPEDCYDVWFAGISPNYVAAVLDNVDIVRRDGYSEITYTWNHPARGLIWVRCGGVFFHNYPDGGFLIRGYHQDVTASIRSELRYQSLTAATSQIYYAIYTIDLKRDYMEQLSTANALFPLSDDKGVASEKIGRICKKYVREDYQPKLQDFFDLSTLQERLTHNRFVSREYPDKDGLWKRATFIVPEYEDGTDFSQILYVTQVIDEYKQKELAWQQELVQAADEARRANIAKSDFLSRMSHDIRTPINGIMGLLDIEELNPDSPERLRECHTKIRVCASHLLGLINDVLDMNKLESGELILEETPFDLRILLKDCWTILEFQAAKMELTFKPIAADSITRPYVIGSPLHVRQIFTNILSNAIKYNKRGGKISVSARAAASTEDSVSYEFTIADTGIGMSQEYLEHIFEPFSQEDPGARTTYHGTGLGMSIVHRLVNSLGGTIRVESEKNVGSRFIFTLPFQLDPSPKSQNPAENEPPAADISGMHILIVEDNELNREIAQYLLEDAGATVTAVCNGLEGYQKFVSSPPETFDLILMDIMMPVMDGLEAATKIRSCDHPDALIIPIVAMSANAFSDDVLASKKAGMNEHLAKPLELNKLMQVLARFRM</sequence>
<dbReference type="InterPro" id="IPR003661">
    <property type="entry name" value="HisK_dim/P_dom"/>
</dbReference>
<comment type="caution">
    <text evidence="12">The sequence shown here is derived from an EMBL/GenBank/DDBJ whole genome shotgun (WGS) entry which is preliminary data.</text>
</comment>
<proteinExistence type="predicted"/>
<evidence type="ECO:0000313" key="13">
    <source>
        <dbReference type="Proteomes" id="UP000290106"/>
    </source>
</evidence>
<dbReference type="Gene3D" id="3.30.450.40">
    <property type="match status" value="1"/>
</dbReference>
<dbReference type="Pfam" id="PF02518">
    <property type="entry name" value="HATPase_c"/>
    <property type="match status" value="1"/>
</dbReference>
<dbReference type="PANTHER" id="PTHR43047">
    <property type="entry name" value="TWO-COMPONENT HISTIDINE PROTEIN KINASE"/>
    <property type="match status" value="1"/>
</dbReference>
<dbReference type="Pfam" id="PF00512">
    <property type="entry name" value="HisKA"/>
    <property type="match status" value="1"/>
</dbReference>
<dbReference type="AlphaFoldDB" id="A0A4Q1RFG3"/>
<keyword evidence="7" id="KW-0902">Two-component regulatory system</keyword>
<name>A0A4Q1RFG3_9FIRM</name>
<dbReference type="EMBL" id="SDKC01000001">
    <property type="protein sequence ID" value="RXS74341.1"/>
    <property type="molecule type" value="Genomic_DNA"/>
</dbReference>
<keyword evidence="4 9" id="KW-0597">Phosphoprotein</keyword>
<dbReference type="Pfam" id="PF00072">
    <property type="entry name" value="Response_reg"/>
    <property type="match status" value="1"/>
</dbReference>
<evidence type="ECO:0000256" key="3">
    <source>
        <dbReference type="ARBA" id="ARBA00018672"/>
    </source>
</evidence>
<dbReference type="InterPro" id="IPR011006">
    <property type="entry name" value="CheY-like_superfamily"/>
</dbReference>
<dbReference type="SUPFAM" id="SSF55781">
    <property type="entry name" value="GAF domain-like"/>
    <property type="match status" value="1"/>
</dbReference>
<dbReference type="CDD" id="cd00082">
    <property type="entry name" value="HisKA"/>
    <property type="match status" value="1"/>
</dbReference>
<dbReference type="InterPro" id="IPR004358">
    <property type="entry name" value="Sig_transdc_His_kin-like_C"/>
</dbReference>
<dbReference type="RefSeq" id="WP_129257027.1">
    <property type="nucleotide sequence ID" value="NZ_SDKC01000001.1"/>
</dbReference>
<evidence type="ECO:0000256" key="4">
    <source>
        <dbReference type="ARBA" id="ARBA00022553"/>
    </source>
</evidence>
<dbReference type="SMART" id="SM00448">
    <property type="entry name" value="REC"/>
    <property type="match status" value="1"/>
</dbReference>
<evidence type="ECO:0000256" key="7">
    <source>
        <dbReference type="ARBA" id="ARBA00023012"/>
    </source>
</evidence>
<dbReference type="SMART" id="SM00388">
    <property type="entry name" value="HisKA"/>
    <property type="match status" value="1"/>
</dbReference>
<dbReference type="PROSITE" id="PS50110">
    <property type="entry name" value="RESPONSE_REGULATORY"/>
    <property type="match status" value="1"/>
</dbReference>
<evidence type="ECO:0000259" key="10">
    <source>
        <dbReference type="PROSITE" id="PS50109"/>
    </source>
</evidence>
<reference evidence="12 13" key="1">
    <citation type="submission" date="2019-01" db="EMBL/GenBank/DDBJ databases">
        <title>Blautia sp. nov. KGMB01111 isolated human feces.</title>
        <authorList>
            <person name="Park J.-E."/>
            <person name="Kim J.-S."/>
            <person name="Park S.-H."/>
        </authorList>
    </citation>
    <scope>NUCLEOTIDE SEQUENCE [LARGE SCALE GENOMIC DNA]</scope>
    <source>
        <strain evidence="12 13">KGMB01111</strain>
    </source>
</reference>
<dbReference type="Gene3D" id="3.30.450.20">
    <property type="entry name" value="PAS domain"/>
    <property type="match status" value="1"/>
</dbReference>
<comment type="catalytic activity">
    <reaction evidence="1">
        <text>ATP + protein L-histidine = ADP + protein N-phospho-L-histidine.</text>
        <dbReference type="EC" id="2.7.13.3"/>
    </reaction>
</comment>
<dbReference type="Gene3D" id="3.30.565.10">
    <property type="entry name" value="Histidine kinase-like ATPase, C-terminal domain"/>
    <property type="match status" value="1"/>
</dbReference>
<keyword evidence="6 12" id="KW-0418">Kinase</keyword>
<accession>A0A4Q1RFG3</accession>
<dbReference type="Gene3D" id="1.10.287.130">
    <property type="match status" value="1"/>
</dbReference>
<dbReference type="Proteomes" id="UP000290106">
    <property type="component" value="Unassembled WGS sequence"/>
</dbReference>
<dbReference type="InterPro" id="IPR036890">
    <property type="entry name" value="HATPase_C_sf"/>
</dbReference>
<organism evidence="12 13">
    <name type="scientific">Blautia faecicola</name>
    <dbReference type="NCBI Taxonomy" id="2509240"/>
    <lineage>
        <taxon>Bacteria</taxon>
        <taxon>Bacillati</taxon>
        <taxon>Bacillota</taxon>
        <taxon>Clostridia</taxon>
        <taxon>Lachnospirales</taxon>
        <taxon>Lachnospiraceae</taxon>
        <taxon>Blautia</taxon>
    </lineage>
</organism>
<feature type="domain" description="Histidine kinase" evidence="10">
    <location>
        <begin position="476"/>
        <end position="700"/>
    </location>
</feature>
<comment type="function">
    <text evidence="8">May play the central regulatory role in sporulation. It may be an element of the effector pathway responsible for the activation of sporulation genes in response to nutritional stress. Spo0A may act in concert with spo0H (a sigma factor) to control the expression of some genes that are critical to the sporulation process.</text>
</comment>
<dbReference type="InterPro" id="IPR029016">
    <property type="entry name" value="GAF-like_dom_sf"/>
</dbReference>
<dbReference type="PROSITE" id="PS50109">
    <property type="entry name" value="HIS_KIN"/>
    <property type="match status" value="1"/>
</dbReference>
<dbReference type="CDD" id="cd16922">
    <property type="entry name" value="HATPase_EvgS-ArcB-TorS-like"/>
    <property type="match status" value="1"/>
</dbReference>
<dbReference type="SUPFAM" id="SSF55874">
    <property type="entry name" value="ATPase domain of HSP90 chaperone/DNA topoisomerase II/histidine kinase"/>
    <property type="match status" value="1"/>
</dbReference>
<dbReference type="EC" id="2.7.13.3" evidence="2"/>
<evidence type="ECO:0000256" key="6">
    <source>
        <dbReference type="ARBA" id="ARBA00022777"/>
    </source>
</evidence>
<evidence type="ECO:0000256" key="2">
    <source>
        <dbReference type="ARBA" id="ARBA00012438"/>
    </source>
</evidence>
<dbReference type="SUPFAM" id="SSF52172">
    <property type="entry name" value="CheY-like"/>
    <property type="match status" value="1"/>
</dbReference>
<evidence type="ECO:0000256" key="9">
    <source>
        <dbReference type="PROSITE-ProRule" id="PRU00169"/>
    </source>
</evidence>
<evidence type="ECO:0000259" key="11">
    <source>
        <dbReference type="PROSITE" id="PS50110"/>
    </source>
</evidence>
<dbReference type="SUPFAM" id="SSF47384">
    <property type="entry name" value="Homodimeric domain of signal transducing histidine kinase"/>
    <property type="match status" value="1"/>
</dbReference>
<dbReference type="OrthoDB" id="9814390at2"/>
<gene>
    <name evidence="12" type="ORF">ETP43_03290</name>
</gene>
<dbReference type="InterPro" id="IPR005467">
    <property type="entry name" value="His_kinase_dom"/>
</dbReference>
<feature type="domain" description="Response regulatory" evidence="11">
    <location>
        <begin position="723"/>
        <end position="844"/>
    </location>
</feature>
<dbReference type="PANTHER" id="PTHR43047:SF64">
    <property type="entry name" value="HISTIDINE KINASE CONTAINING CHEY-HOMOLOGOUS RECEIVER DOMAIN AND PAS DOMAIN-RELATED"/>
    <property type="match status" value="1"/>
</dbReference>
<dbReference type="GO" id="GO:0000155">
    <property type="term" value="F:phosphorelay sensor kinase activity"/>
    <property type="evidence" value="ECO:0007669"/>
    <property type="project" value="InterPro"/>
</dbReference>
<dbReference type="InterPro" id="IPR003594">
    <property type="entry name" value="HATPase_dom"/>
</dbReference>
<protein>
    <recommendedName>
        <fullName evidence="3">Stage 0 sporulation protein A homolog</fullName>
        <ecNumber evidence="2">2.7.13.3</ecNumber>
    </recommendedName>
</protein>
<dbReference type="PRINTS" id="PR00344">
    <property type="entry name" value="BCTRLSENSOR"/>
</dbReference>